<comment type="caution">
    <text evidence="2">The sequence shown here is derived from an EMBL/GenBank/DDBJ whole genome shotgun (WGS) entry which is preliminary data.</text>
</comment>
<feature type="region of interest" description="Disordered" evidence="1">
    <location>
        <begin position="1"/>
        <end position="67"/>
    </location>
</feature>
<sequence length="163" mass="18757">CEPTGFGQQEGAPGHEEEERRLQQREVSQPGEFGYQGGHESSRHTEGEGAAEHTQEHAERLEHGGALERVTVVPRGLVRYDRPETHICMHIHKHKNAHKHRQTHIHLNRHTHTYIYTDTHTYNYTDTQLKMSSGHKLCCSSTFNTREQEKEIAVHISLLITQV</sequence>
<organism evidence="2 3">
    <name type="scientific">Anguilla anguilla</name>
    <name type="common">European freshwater eel</name>
    <name type="synonym">Muraena anguilla</name>
    <dbReference type="NCBI Taxonomy" id="7936"/>
    <lineage>
        <taxon>Eukaryota</taxon>
        <taxon>Metazoa</taxon>
        <taxon>Chordata</taxon>
        <taxon>Craniata</taxon>
        <taxon>Vertebrata</taxon>
        <taxon>Euteleostomi</taxon>
        <taxon>Actinopterygii</taxon>
        <taxon>Neopterygii</taxon>
        <taxon>Teleostei</taxon>
        <taxon>Anguilliformes</taxon>
        <taxon>Anguillidae</taxon>
        <taxon>Anguilla</taxon>
    </lineage>
</organism>
<accession>A0A9D3MA14</accession>
<feature type="compositionally biased region" description="Basic and acidic residues" evidence="1">
    <location>
        <begin position="40"/>
        <end position="66"/>
    </location>
</feature>
<feature type="non-terminal residue" evidence="2">
    <location>
        <position position="163"/>
    </location>
</feature>
<reference evidence="2" key="1">
    <citation type="submission" date="2021-01" db="EMBL/GenBank/DDBJ databases">
        <title>A chromosome-scale assembly of European eel, Anguilla anguilla.</title>
        <authorList>
            <person name="Henkel C."/>
            <person name="Jong-Raadsen S.A."/>
            <person name="Dufour S."/>
            <person name="Weltzien F.-A."/>
            <person name="Palstra A.P."/>
            <person name="Pelster B."/>
            <person name="Spaink H.P."/>
            <person name="Van Den Thillart G.E."/>
            <person name="Jansen H."/>
            <person name="Zahm M."/>
            <person name="Klopp C."/>
            <person name="Cedric C."/>
            <person name="Louis A."/>
            <person name="Berthelot C."/>
            <person name="Parey E."/>
            <person name="Roest Crollius H."/>
            <person name="Montfort J."/>
            <person name="Robinson-Rechavi M."/>
            <person name="Bucao C."/>
            <person name="Bouchez O."/>
            <person name="Gislard M."/>
            <person name="Lluch J."/>
            <person name="Milhes M."/>
            <person name="Lampietro C."/>
            <person name="Lopez Roques C."/>
            <person name="Donnadieu C."/>
            <person name="Braasch I."/>
            <person name="Desvignes T."/>
            <person name="Postlethwait J."/>
            <person name="Bobe J."/>
            <person name="Guiguen Y."/>
            <person name="Dirks R."/>
        </authorList>
    </citation>
    <scope>NUCLEOTIDE SEQUENCE</scope>
    <source>
        <strain evidence="2">Tag_6206</strain>
        <tissue evidence="2">Liver</tissue>
    </source>
</reference>
<dbReference type="AlphaFoldDB" id="A0A9D3MA14"/>
<feature type="compositionally biased region" description="Basic and acidic residues" evidence="1">
    <location>
        <begin position="13"/>
        <end position="24"/>
    </location>
</feature>
<dbReference type="Proteomes" id="UP001044222">
    <property type="component" value="Chromosome 8"/>
</dbReference>
<keyword evidence="3" id="KW-1185">Reference proteome</keyword>
<protein>
    <submittedName>
        <fullName evidence="2">Uncharacterized protein</fullName>
    </submittedName>
</protein>
<evidence type="ECO:0000313" key="2">
    <source>
        <dbReference type="EMBL" id="KAG5843633.1"/>
    </source>
</evidence>
<dbReference type="EMBL" id="JAFIRN010000008">
    <property type="protein sequence ID" value="KAG5843633.1"/>
    <property type="molecule type" value="Genomic_DNA"/>
</dbReference>
<proteinExistence type="predicted"/>
<evidence type="ECO:0000256" key="1">
    <source>
        <dbReference type="SAM" id="MobiDB-lite"/>
    </source>
</evidence>
<gene>
    <name evidence="2" type="ORF">ANANG_G00153010</name>
</gene>
<name>A0A9D3MA14_ANGAN</name>
<evidence type="ECO:0000313" key="3">
    <source>
        <dbReference type="Proteomes" id="UP001044222"/>
    </source>
</evidence>